<proteinExistence type="predicted"/>
<dbReference type="SUPFAM" id="SSF46689">
    <property type="entry name" value="Homeodomain-like"/>
    <property type="match status" value="1"/>
</dbReference>
<dbReference type="Gene3D" id="1.10.357.10">
    <property type="entry name" value="Tetracycline Repressor, domain 2"/>
    <property type="match status" value="1"/>
</dbReference>
<dbReference type="InterPro" id="IPR036271">
    <property type="entry name" value="Tet_transcr_reg_TetR-rel_C_sf"/>
</dbReference>
<dbReference type="EMBL" id="NGIR01000032">
    <property type="protein sequence ID" value="OTU25867.1"/>
    <property type="molecule type" value="Genomic_DNA"/>
</dbReference>
<name>A0A242U1C4_ACIPI</name>
<dbReference type="GO" id="GO:0003677">
    <property type="term" value="F:DNA binding"/>
    <property type="evidence" value="ECO:0007669"/>
    <property type="project" value="UniProtKB-UniRule"/>
</dbReference>
<gene>
    <name evidence="4" type="ORF">CAT59_16755</name>
</gene>
<dbReference type="InterPro" id="IPR001647">
    <property type="entry name" value="HTH_TetR"/>
</dbReference>
<dbReference type="PANTHER" id="PTHR43479:SF11">
    <property type="entry name" value="ACREF_ENVCD OPERON REPRESSOR-RELATED"/>
    <property type="match status" value="1"/>
</dbReference>
<feature type="domain" description="HTH tetR-type" evidence="3">
    <location>
        <begin position="12"/>
        <end position="72"/>
    </location>
</feature>
<dbReference type="PANTHER" id="PTHR43479">
    <property type="entry name" value="ACREF/ENVCD OPERON REPRESSOR-RELATED"/>
    <property type="match status" value="1"/>
</dbReference>
<accession>A0A242U1C4</accession>
<comment type="caution">
    <text evidence="4">The sequence shown here is derived from an EMBL/GenBank/DDBJ whole genome shotgun (WGS) entry which is preliminary data.</text>
</comment>
<sequence>MQKIQQPKKQPEIIRKNIIEQAIILASEKGTSGVSIQNVANGAGITKGGVFHHFANKQILVEAMISEIISHLDRKVEALIAEDDTQHGKFTRAYINTAFMSQIDGLVSPWSALNMTMISDQTFNTMFGTWLKEKLKQYSSTDSHDELEFIRLASDGLWLQTITEIIDIETSLKYKNKLIERTYLA</sequence>
<feature type="DNA-binding region" description="H-T-H motif" evidence="2">
    <location>
        <begin position="35"/>
        <end position="54"/>
    </location>
</feature>
<dbReference type="InterPro" id="IPR041479">
    <property type="entry name" value="TetR_CgmR_C"/>
</dbReference>
<dbReference type="AlphaFoldDB" id="A0A242U1C4"/>
<dbReference type="Pfam" id="PF00440">
    <property type="entry name" value="TetR_N"/>
    <property type="match status" value="1"/>
</dbReference>
<dbReference type="PRINTS" id="PR00455">
    <property type="entry name" value="HTHTETR"/>
</dbReference>
<dbReference type="SUPFAM" id="SSF48498">
    <property type="entry name" value="Tetracyclin repressor-like, C-terminal domain"/>
    <property type="match status" value="1"/>
</dbReference>
<evidence type="ECO:0000313" key="4">
    <source>
        <dbReference type="EMBL" id="OTU25867.1"/>
    </source>
</evidence>
<keyword evidence="1 2" id="KW-0238">DNA-binding</keyword>
<organism evidence="4 5">
    <name type="scientific">Acinetobacter pittii</name>
    <name type="common">Acinetobacter genomosp. 3</name>
    <dbReference type="NCBI Taxonomy" id="48296"/>
    <lineage>
        <taxon>Bacteria</taxon>
        <taxon>Pseudomonadati</taxon>
        <taxon>Pseudomonadota</taxon>
        <taxon>Gammaproteobacteria</taxon>
        <taxon>Moraxellales</taxon>
        <taxon>Moraxellaceae</taxon>
        <taxon>Acinetobacter</taxon>
        <taxon>Acinetobacter calcoaceticus/baumannii complex</taxon>
    </lineage>
</organism>
<dbReference type="Proteomes" id="UP000195162">
    <property type="component" value="Unassembled WGS sequence"/>
</dbReference>
<dbReference type="InterPro" id="IPR009057">
    <property type="entry name" value="Homeodomain-like_sf"/>
</dbReference>
<evidence type="ECO:0000313" key="5">
    <source>
        <dbReference type="Proteomes" id="UP000195162"/>
    </source>
</evidence>
<evidence type="ECO:0000259" key="3">
    <source>
        <dbReference type="PROSITE" id="PS50977"/>
    </source>
</evidence>
<reference evidence="4 5" key="1">
    <citation type="submission" date="2017-05" db="EMBL/GenBank/DDBJ databases">
        <authorList>
            <person name="Song R."/>
            <person name="Chenine A.L."/>
            <person name="Ruprecht R.M."/>
        </authorList>
    </citation>
    <scope>NUCLEOTIDE SEQUENCE [LARGE SCALE GENOMIC DNA]</scope>
    <source>
        <strain evidence="4 5">ARLG1955</strain>
    </source>
</reference>
<dbReference type="RefSeq" id="WP_086376192.1">
    <property type="nucleotide sequence ID" value="NZ_JADVOL010000007.1"/>
</dbReference>
<evidence type="ECO:0000256" key="1">
    <source>
        <dbReference type="ARBA" id="ARBA00023125"/>
    </source>
</evidence>
<dbReference type="InterPro" id="IPR050624">
    <property type="entry name" value="HTH-type_Tx_Regulator"/>
</dbReference>
<dbReference type="Pfam" id="PF17937">
    <property type="entry name" value="TetR_C_28"/>
    <property type="match status" value="1"/>
</dbReference>
<dbReference type="PROSITE" id="PS50977">
    <property type="entry name" value="HTH_TETR_2"/>
    <property type="match status" value="1"/>
</dbReference>
<protein>
    <submittedName>
        <fullName evidence="4">TetR family transcriptional regulator</fullName>
    </submittedName>
</protein>
<evidence type="ECO:0000256" key="2">
    <source>
        <dbReference type="PROSITE-ProRule" id="PRU00335"/>
    </source>
</evidence>